<evidence type="ECO:0000313" key="1">
    <source>
        <dbReference type="EMBL" id="PPR02816.1"/>
    </source>
</evidence>
<dbReference type="InParanoid" id="A0A409YIJ6"/>
<dbReference type="Proteomes" id="UP000284706">
    <property type="component" value="Unassembled WGS sequence"/>
</dbReference>
<comment type="caution">
    <text evidence="1">The sequence shown here is derived from an EMBL/GenBank/DDBJ whole genome shotgun (WGS) entry which is preliminary data.</text>
</comment>
<keyword evidence="2" id="KW-1185">Reference proteome</keyword>
<proteinExistence type="predicted"/>
<dbReference type="AlphaFoldDB" id="A0A409YIJ6"/>
<reference evidence="1 2" key="1">
    <citation type="journal article" date="2018" name="Evol. Lett.">
        <title>Horizontal gene cluster transfer increased hallucinogenic mushroom diversity.</title>
        <authorList>
            <person name="Reynolds H.T."/>
            <person name="Vijayakumar V."/>
            <person name="Gluck-Thaler E."/>
            <person name="Korotkin H.B."/>
            <person name="Matheny P.B."/>
            <person name="Slot J.C."/>
        </authorList>
    </citation>
    <scope>NUCLEOTIDE SEQUENCE [LARGE SCALE GENOMIC DNA]</scope>
    <source>
        <strain evidence="1 2">SRW20</strain>
    </source>
</reference>
<name>A0A409YIJ6_9AGAR</name>
<sequence length="125" mass="14025">MKPIQEFQRDLAIPLPFSEGDIVSYREPKEAGQKKAFRPHPAIIISRGTMGSDGEFLYDIVQVSHTLPDRKFPHQRPVQYYAANLEGTVSMIPQRVPASKLKSGKDGAFNIGRENLARLWADMGT</sequence>
<accession>A0A409YIJ6</accession>
<organism evidence="1 2">
    <name type="scientific">Gymnopilus dilepis</name>
    <dbReference type="NCBI Taxonomy" id="231916"/>
    <lineage>
        <taxon>Eukaryota</taxon>
        <taxon>Fungi</taxon>
        <taxon>Dikarya</taxon>
        <taxon>Basidiomycota</taxon>
        <taxon>Agaricomycotina</taxon>
        <taxon>Agaricomycetes</taxon>
        <taxon>Agaricomycetidae</taxon>
        <taxon>Agaricales</taxon>
        <taxon>Agaricineae</taxon>
        <taxon>Hymenogastraceae</taxon>
        <taxon>Gymnopilus</taxon>
    </lineage>
</organism>
<protein>
    <submittedName>
        <fullName evidence="1">Uncharacterized protein</fullName>
    </submittedName>
</protein>
<evidence type="ECO:0000313" key="2">
    <source>
        <dbReference type="Proteomes" id="UP000284706"/>
    </source>
</evidence>
<gene>
    <name evidence="1" type="ORF">CVT26_009602</name>
</gene>
<dbReference type="EMBL" id="NHYE01000816">
    <property type="protein sequence ID" value="PPR02816.1"/>
    <property type="molecule type" value="Genomic_DNA"/>
</dbReference>